<feature type="compositionally biased region" description="Low complexity" evidence="1">
    <location>
        <begin position="262"/>
        <end position="275"/>
    </location>
</feature>
<comment type="caution">
    <text evidence="3">The sequence shown here is derived from an EMBL/GenBank/DDBJ whole genome shotgun (WGS) entry which is preliminary data.</text>
</comment>
<reference evidence="3" key="1">
    <citation type="submission" date="2022-07" db="EMBL/GenBank/DDBJ databases">
        <title>Draft genome sequence of Zalerion maritima ATCC 34329, a (micro)plastics degrading marine fungus.</title>
        <authorList>
            <person name="Paco A."/>
            <person name="Goncalves M.F.M."/>
            <person name="Rocha-Santos T.A.P."/>
            <person name="Alves A."/>
        </authorList>
    </citation>
    <scope>NUCLEOTIDE SEQUENCE</scope>
    <source>
        <strain evidence="3">ATCC 34329</strain>
    </source>
</reference>
<feature type="transmembrane region" description="Helical" evidence="2">
    <location>
        <begin position="89"/>
        <end position="113"/>
    </location>
</feature>
<dbReference type="Proteomes" id="UP001201980">
    <property type="component" value="Unassembled WGS sequence"/>
</dbReference>
<evidence type="ECO:0000256" key="1">
    <source>
        <dbReference type="SAM" id="MobiDB-lite"/>
    </source>
</evidence>
<accession>A0AAD5WP97</accession>
<feature type="transmembrane region" description="Helical" evidence="2">
    <location>
        <begin position="174"/>
        <end position="198"/>
    </location>
</feature>
<name>A0AAD5WP97_9PEZI</name>
<keyword evidence="2" id="KW-0472">Membrane</keyword>
<sequence length="372" mass="40927">MAQPTQQPQQQFSPGTPFIYHSQPTEIPFNRRWHVAKTVVRGWSFLFATIIIILDIVLILKANEIYAQYLEDGDSIYAYYRGDDYTIAFLLWVSSMPPAILVFAWDMAEFVTLCARRKTVGRGIHPGAHVGMDLIIWLVLTIIWGSLAAAISFLPEYYGSSDDQYISMASLRRLAVTLIVLLILLFVIHFFLFVRACVETDQRNKAKRHAREAIMVFPQPGAQHHPYYHLGQGQQPQASWFQPAPLSNARRSAAGPPPNGSQPAGAPQVQPPAQAYGNYYAPQGQPQNPQFSGYYAPQNSQPPVSGYYAPKKGNSADASSPGPQMSQRTPPPAQAGPSRTSPPAQAGPSRTPPPVPEVAEEGPSQPRPGTAH</sequence>
<proteinExistence type="predicted"/>
<feature type="transmembrane region" description="Helical" evidence="2">
    <location>
        <begin position="134"/>
        <end position="154"/>
    </location>
</feature>
<dbReference type="AlphaFoldDB" id="A0AAD5WP97"/>
<keyword evidence="2" id="KW-1133">Transmembrane helix</keyword>
<evidence type="ECO:0000313" key="3">
    <source>
        <dbReference type="EMBL" id="KAJ2893825.1"/>
    </source>
</evidence>
<keyword evidence="4" id="KW-1185">Reference proteome</keyword>
<evidence type="ECO:0000313" key="4">
    <source>
        <dbReference type="Proteomes" id="UP001201980"/>
    </source>
</evidence>
<gene>
    <name evidence="3" type="ORF">MKZ38_008207</name>
</gene>
<feature type="region of interest" description="Disordered" evidence="1">
    <location>
        <begin position="247"/>
        <end position="372"/>
    </location>
</feature>
<organism evidence="3 4">
    <name type="scientific">Zalerion maritima</name>
    <dbReference type="NCBI Taxonomy" id="339359"/>
    <lineage>
        <taxon>Eukaryota</taxon>
        <taxon>Fungi</taxon>
        <taxon>Dikarya</taxon>
        <taxon>Ascomycota</taxon>
        <taxon>Pezizomycotina</taxon>
        <taxon>Sordariomycetes</taxon>
        <taxon>Lulworthiomycetidae</taxon>
        <taxon>Lulworthiales</taxon>
        <taxon>Lulworthiaceae</taxon>
        <taxon>Zalerion</taxon>
    </lineage>
</organism>
<feature type="compositionally biased region" description="Polar residues" evidence="1">
    <location>
        <begin position="284"/>
        <end position="303"/>
    </location>
</feature>
<evidence type="ECO:0000256" key="2">
    <source>
        <dbReference type="SAM" id="Phobius"/>
    </source>
</evidence>
<feature type="transmembrane region" description="Helical" evidence="2">
    <location>
        <begin position="39"/>
        <end position="60"/>
    </location>
</feature>
<keyword evidence="2" id="KW-0812">Transmembrane</keyword>
<feature type="compositionally biased region" description="Polar residues" evidence="1">
    <location>
        <begin position="316"/>
        <end position="328"/>
    </location>
</feature>
<dbReference type="EMBL" id="JAKWBI020000562">
    <property type="protein sequence ID" value="KAJ2893825.1"/>
    <property type="molecule type" value="Genomic_DNA"/>
</dbReference>
<protein>
    <submittedName>
        <fullName evidence="3">Uncharacterized protein</fullName>
    </submittedName>
</protein>